<dbReference type="EMBL" id="JEMB01001517">
    <property type="protein sequence ID" value="KYF86717.1"/>
    <property type="molecule type" value="Genomic_DNA"/>
</dbReference>
<evidence type="ECO:0000313" key="2">
    <source>
        <dbReference type="EMBL" id="KYF86717.1"/>
    </source>
</evidence>
<feature type="transmembrane region" description="Helical" evidence="1">
    <location>
        <begin position="48"/>
        <end position="69"/>
    </location>
</feature>
<keyword evidence="1" id="KW-0812">Transmembrane</keyword>
<protein>
    <submittedName>
        <fullName evidence="2">Uncharacterized protein</fullName>
    </submittedName>
</protein>
<keyword evidence="1" id="KW-0472">Membrane</keyword>
<feature type="transmembrane region" description="Helical" evidence="1">
    <location>
        <begin position="21"/>
        <end position="42"/>
    </location>
</feature>
<proteinExistence type="predicted"/>
<accession>A0A150S2S9</accession>
<gene>
    <name evidence="2" type="ORF">BE17_15660</name>
</gene>
<evidence type="ECO:0000256" key="1">
    <source>
        <dbReference type="SAM" id="Phobius"/>
    </source>
</evidence>
<evidence type="ECO:0000313" key="3">
    <source>
        <dbReference type="Proteomes" id="UP000075635"/>
    </source>
</evidence>
<comment type="caution">
    <text evidence="2">The sequence shown here is derived from an EMBL/GenBank/DDBJ whole genome shotgun (WGS) entry which is preliminary data.</text>
</comment>
<organism evidence="2 3">
    <name type="scientific">Sorangium cellulosum</name>
    <name type="common">Polyangium cellulosum</name>
    <dbReference type="NCBI Taxonomy" id="56"/>
    <lineage>
        <taxon>Bacteria</taxon>
        <taxon>Pseudomonadati</taxon>
        <taxon>Myxococcota</taxon>
        <taxon>Polyangia</taxon>
        <taxon>Polyangiales</taxon>
        <taxon>Polyangiaceae</taxon>
        <taxon>Sorangium</taxon>
    </lineage>
</organism>
<sequence length="235" mass="24306">MDLRPFVQGVASALGPALRSFFLTAATMSLLAVGLAGASYAIAADGSALRGALAAVVALALCAVIGFTLSWKRALGTGILEVVRARRVGGTLVAAVFERLLGVSELAEAGARGGRVAQAVERVPLNDAVKRLRLAVIHRVQAAPRGGGLRGLLRRKIEARLLGTIETLTLARFRDEANQKGGIDLLKVRDELAQGVDGLVTDQIEGTLLKMTLLLVGAAALASLGAAAGIQYIPL</sequence>
<name>A0A150S2S9_SORCE</name>
<reference evidence="2 3" key="1">
    <citation type="submission" date="2014-02" db="EMBL/GenBank/DDBJ databases">
        <title>The small core and large imbalanced accessory genome model reveals a collaborative survival strategy of Sorangium cellulosum strains in nature.</title>
        <authorList>
            <person name="Han K."/>
            <person name="Peng R."/>
            <person name="Blom J."/>
            <person name="Li Y.-Z."/>
        </authorList>
    </citation>
    <scope>NUCLEOTIDE SEQUENCE [LARGE SCALE GENOMIC DNA]</scope>
    <source>
        <strain evidence="2 3">So0011-07</strain>
    </source>
</reference>
<dbReference type="Proteomes" id="UP000075635">
    <property type="component" value="Unassembled WGS sequence"/>
</dbReference>
<feature type="transmembrane region" description="Helical" evidence="1">
    <location>
        <begin position="213"/>
        <end position="233"/>
    </location>
</feature>
<dbReference type="AlphaFoldDB" id="A0A150S2S9"/>
<keyword evidence="1" id="KW-1133">Transmembrane helix</keyword>